<feature type="compositionally biased region" description="Low complexity" evidence="1">
    <location>
        <begin position="1"/>
        <end position="14"/>
    </location>
</feature>
<dbReference type="EMBL" id="GIBP01012290">
    <property type="protein sequence ID" value="NDV41259.1"/>
    <property type="molecule type" value="Transcribed_RNA"/>
</dbReference>
<dbReference type="AlphaFoldDB" id="A0A6B2LVD5"/>
<sequence>MFASQGAQAPQSPQLHPQASVLQFART</sequence>
<evidence type="ECO:0000313" key="2">
    <source>
        <dbReference type="EMBL" id="NDV41259.1"/>
    </source>
</evidence>
<accession>A0A6B2LVD5</accession>
<reference evidence="2" key="1">
    <citation type="journal article" date="2020" name="J. Eukaryot. Microbiol.">
        <title>De novo Sequencing, Assembly and Annotation of the Transcriptome for the Free-Living Testate Amoeba Arcella intermedia.</title>
        <authorList>
            <person name="Ribeiro G.M."/>
            <person name="Porfirio-Sousa A.L."/>
            <person name="Maurer-Alcala X.X."/>
            <person name="Katz L.A."/>
            <person name="Lahr D.J.G."/>
        </authorList>
    </citation>
    <scope>NUCLEOTIDE SEQUENCE</scope>
</reference>
<proteinExistence type="predicted"/>
<organism evidence="2">
    <name type="scientific">Arcella intermedia</name>
    <dbReference type="NCBI Taxonomy" id="1963864"/>
    <lineage>
        <taxon>Eukaryota</taxon>
        <taxon>Amoebozoa</taxon>
        <taxon>Tubulinea</taxon>
        <taxon>Elardia</taxon>
        <taxon>Arcellinida</taxon>
        <taxon>Sphaerothecina</taxon>
        <taxon>Arcellidae</taxon>
        <taxon>Arcella</taxon>
    </lineage>
</organism>
<feature type="compositionally biased region" description="Polar residues" evidence="1">
    <location>
        <begin position="15"/>
        <end position="27"/>
    </location>
</feature>
<feature type="region of interest" description="Disordered" evidence="1">
    <location>
        <begin position="1"/>
        <end position="27"/>
    </location>
</feature>
<evidence type="ECO:0000256" key="1">
    <source>
        <dbReference type="SAM" id="MobiDB-lite"/>
    </source>
</evidence>
<protein>
    <submittedName>
        <fullName evidence="2">Uncharacterized protein</fullName>
    </submittedName>
</protein>
<name>A0A6B2LVD5_9EUKA</name>